<dbReference type="OrthoDB" id="2506773at2759"/>
<dbReference type="InterPro" id="IPR010998">
    <property type="entry name" value="Integrase_recombinase_N"/>
</dbReference>
<keyword evidence="1" id="KW-0238">DNA-binding</keyword>
<dbReference type="Proteomes" id="UP000219338">
    <property type="component" value="Unassembled WGS sequence"/>
</dbReference>
<sequence length="153" mass="17648">MNSLLDNFISSIFPQNFISTWKNVMLTSVTEDTHKNYNAGLLRFMQFCDKFQIPEEKRMLADDILLSIFVAEMGASKVKKSIIDTWIDDIKLWHEYNNASWFRGDILSQTRKGADAFIPHAASDEPKLLVIKNYIDALSDYLDLSDPFDCAVW</sequence>
<dbReference type="OMA" id="DIKLWHE"/>
<reference evidence="3" key="1">
    <citation type="journal article" date="2017" name="Nat. Ecol. Evol.">
        <title>Genome expansion and lineage-specific genetic innovations in the forest pathogenic fungi Armillaria.</title>
        <authorList>
            <person name="Sipos G."/>
            <person name="Prasanna A.N."/>
            <person name="Walter M.C."/>
            <person name="O'Connor E."/>
            <person name="Balint B."/>
            <person name="Krizsan K."/>
            <person name="Kiss B."/>
            <person name="Hess J."/>
            <person name="Varga T."/>
            <person name="Slot J."/>
            <person name="Riley R."/>
            <person name="Boka B."/>
            <person name="Rigling D."/>
            <person name="Barry K."/>
            <person name="Lee J."/>
            <person name="Mihaltcheva S."/>
            <person name="LaButti K."/>
            <person name="Lipzen A."/>
            <person name="Waldron R."/>
            <person name="Moloney N.M."/>
            <person name="Sperisen C."/>
            <person name="Kredics L."/>
            <person name="Vagvoelgyi C."/>
            <person name="Patrignani A."/>
            <person name="Fitzpatrick D."/>
            <person name="Nagy I."/>
            <person name="Doyle S."/>
            <person name="Anderson J.B."/>
            <person name="Grigoriev I.V."/>
            <person name="Gueldener U."/>
            <person name="Muensterkoetter M."/>
            <person name="Nagy L.G."/>
        </authorList>
    </citation>
    <scope>NUCLEOTIDE SEQUENCE [LARGE SCALE GENOMIC DNA]</scope>
    <source>
        <strain evidence="3">C18/9</strain>
    </source>
</reference>
<protein>
    <submittedName>
        <fullName evidence="2">Uncharacterized protein</fullName>
    </submittedName>
</protein>
<gene>
    <name evidence="2" type="ORF">ARMOST_08594</name>
</gene>
<evidence type="ECO:0000313" key="2">
    <source>
        <dbReference type="EMBL" id="SJL05228.1"/>
    </source>
</evidence>
<dbReference type="Gene3D" id="1.10.150.130">
    <property type="match status" value="1"/>
</dbReference>
<dbReference type="GO" id="GO:0003677">
    <property type="term" value="F:DNA binding"/>
    <property type="evidence" value="ECO:0007669"/>
    <property type="project" value="UniProtKB-KW"/>
</dbReference>
<dbReference type="EMBL" id="FUEG01000006">
    <property type="protein sequence ID" value="SJL05228.1"/>
    <property type="molecule type" value="Genomic_DNA"/>
</dbReference>
<organism evidence="2 3">
    <name type="scientific">Armillaria ostoyae</name>
    <name type="common">Armillaria root rot fungus</name>
    <dbReference type="NCBI Taxonomy" id="47428"/>
    <lineage>
        <taxon>Eukaryota</taxon>
        <taxon>Fungi</taxon>
        <taxon>Dikarya</taxon>
        <taxon>Basidiomycota</taxon>
        <taxon>Agaricomycotina</taxon>
        <taxon>Agaricomycetes</taxon>
        <taxon>Agaricomycetidae</taxon>
        <taxon>Agaricales</taxon>
        <taxon>Marasmiineae</taxon>
        <taxon>Physalacriaceae</taxon>
        <taxon>Armillaria</taxon>
    </lineage>
</organism>
<name>A0A284R912_ARMOS</name>
<dbReference type="AlphaFoldDB" id="A0A284R912"/>
<evidence type="ECO:0000313" key="3">
    <source>
        <dbReference type="Proteomes" id="UP000219338"/>
    </source>
</evidence>
<accession>A0A284R912</accession>
<evidence type="ECO:0000256" key="1">
    <source>
        <dbReference type="ARBA" id="ARBA00023125"/>
    </source>
</evidence>
<proteinExistence type="predicted"/>
<keyword evidence="3" id="KW-1185">Reference proteome</keyword>
<dbReference type="STRING" id="47428.A0A284R912"/>